<organism evidence="2 3">
    <name type="scientific">Amycolatopsis xylanica</name>
    <dbReference type="NCBI Taxonomy" id="589385"/>
    <lineage>
        <taxon>Bacteria</taxon>
        <taxon>Bacillati</taxon>
        <taxon>Actinomycetota</taxon>
        <taxon>Actinomycetes</taxon>
        <taxon>Pseudonocardiales</taxon>
        <taxon>Pseudonocardiaceae</taxon>
        <taxon>Amycolatopsis</taxon>
    </lineage>
</organism>
<sequence>MRIEDRIEITELIDRFFLALDDGTVGEDWVRSQYTEDVRSEAPVYTAVGHDEVLANTREAIGRFERTQHVGSNYVIDFDGDDKARVRGNTIMTHVHKDRPEAFTVGGTFDNDLVRTPEGWRVSKTAMRVIWTSGEPPRLG</sequence>
<dbReference type="SUPFAM" id="SSF54427">
    <property type="entry name" value="NTF2-like"/>
    <property type="match status" value="1"/>
</dbReference>
<dbReference type="RefSeq" id="WP_091288138.1">
    <property type="nucleotide sequence ID" value="NZ_FNON01000002.1"/>
</dbReference>
<dbReference type="InterPro" id="IPR037401">
    <property type="entry name" value="SnoaL-like"/>
</dbReference>
<dbReference type="Proteomes" id="UP000199515">
    <property type="component" value="Unassembled WGS sequence"/>
</dbReference>
<dbReference type="STRING" id="589385.SAMN05421504_102214"/>
<reference evidence="2 3" key="1">
    <citation type="submission" date="2016-10" db="EMBL/GenBank/DDBJ databases">
        <authorList>
            <person name="de Groot N.N."/>
        </authorList>
    </citation>
    <scope>NUCLEOTIDE SEQUENCE [LARGE SCALE GENOMIC DNA]</scope>
    <source>
        <strain evidence="2 3">CPCC 202699</strain>
    </source>
</reference>
<dbReference type="AlphaFoldDB" id="A0A1H2YRM2"/>
<keyword evidence="3" id="KW-1185">Reference proteome</keyword>
<proteinExistence type="predicted"/>
<dbReference type="Pfam" id="PF13577">
    <property type="entry name" value="SnoaL_4"/>
    <property type="match status" value="1"/>
</dbReference>
<dbReference type="InterPro" id="IPR032710">
    <property type="entry name" value="NTF2-like_dom_sf"/>
</dbReference>
<dbReference type="OrthoDB" id="1492465at2"/>
<dbReference type="EMBL" id="FNON01000002">
    <property type="protein sequence ID" value="SDX07149.1"/>
    <property type="molecule type" value="Genomic_DNA"/>
</dbReference>
<accession>A0A1H2YRM2</accession>
<protein>
    <submittedName>
        <fullName evidence="2">SnoaL-like domain-containing protein</fullName>
    </submittedName>
</protein>
<evidence type="ECO:0000313" key="2">
    <source>
        <dbReference type="EMBL" id="SDX07149.1"/>
    </source>
</evidence>
<dbReference type="Gene3D" id="3.10.450.50">
    <property type="match status" value="1"/>
</dbReference>
<name>A0A1H2YRM2_9PSEU</name>
<evidence type="ECO:0000259" key="1">
    <source>
        <dbReference type="Pfam" id="PF13577"/>
    </source>
</evidence>
<gene>
    <name evidence="2" type="ORF">SAMN05421504_102214</name>
</gene>
<evidence type="ECO:0000313" key="3">
    <source>
        <dbReference type="Proteomes" id="UP000199515"/>
    </source>
</evidence>
<feature type="domain" description="SnoaL-like" evidence="1">
    <location>
        <begin position="2"/>
        <end position="124"/>
    </location>
</feature>